<dbReference type="EMBL" id="KE672987">
    <property type="protein sequence ID" value="ERE78812.1"/>
    <property type="molecule type" value="Genomic_DNA"/>
</dbReference>
<organism evidence="12 14">
    <name type="scientific">Cricetulus griseus</name>
    <name type="common">Chinese hamster</name>
    <name type="synonym">Cricetulus barabensis griseus</name>
    <dbReference type="NCBI Taxonomy" id="10029"/>
    <lineage>
        <taxon>Eukaryota</taxon>
        <taxon>Metazoa</taxon>
        <taxon>Chordata</taxon>
        <taxon>Craniata</taxon>
        <taxon>Vertebrata</taxon>
        <taxon>Euteleostomi</taxon>
        <taxon>Mammalia</taxon>
        <taxon>Eutheria</taxon>
        <taxon>Euarchontoglires</taxon>
        <taxon>Glires</taxon>
        <taxon>Rodentia</taxon>
        <taxon>Myomorpha</taxon>
        <taxon>Muroidea</taxon>
        <taxon>Cricetidae</taxon>
        <taxon>Cricetinae</taxon>
        <taxon>Cricetulus</taxon>
    </lineage>
</organism>
<protein>
    <recommendedName>
        <fullName evidence="8">Prolactin</fullName>
    </recommendedName>
</protein>
<dbReference type="GO" id="GO:0007565">
    <property type="term" value="P:female pregnancy"/>
    <property type="evidence" value="ECO:0007669"/>
    <property type="project" value="TreeGrafter"/>
</dbReference>
<evidence type="ECO:0000256" key="2">
    <source>
        <dbReference type="ARBA" id="ARBA00008474"/>
    </source>
</evidence>
<dbReference type="GO" id="GO:0046427">
    <property type="term" value="P:positive regulation of receptor signaling pathway via JAK-STAT"/>
    <property type="evidence" value="ECO:0007669"/>
    <property type="project" value="TreeGrafter"/>
</dbReference>
<evidence type="ECO:0000256" key="3">
    <source>
        <dbReference type="ARBA" id="ARBA00022525"/>
    </source>
</evidence>
<dbReference type="Ensembl" id="ENSCGRT00001006793.1">
    <property type="protein sequence ID" value="ENSCGRP00001004521.1"/>
    <property type="gene ID" value="ENSCGRG00001005764.1"/>
</dbReference>
<proteinExistence type="inferred from homology"/>
<dbReference type="SUPFAM" id="SSF47266">
    <property type="entry name" value="4-helical cytokines"/>
    <property type="match status" value="1"/>
</dbReference>
<keyword evidence="4 11" id="KW-0372">Hormone</keyword>
<reference evidence="13" key="3">
    <citation type="submission" date="2025-05" db="UniProtKB">
        <authorList>
            <consortium name="Ensembl"/>
        </authorList>
    </citation>
    <scope>IDENTIFICATION</scope>
</reference>
<reference evidence="12" key="2">
    <citation type="submission" date="2013-03" db="EMBL/GenBank/DDBJ databases">
        <title>Chinese hamster genome sequenced from sorted chromosomes.</title>
        <authorList>
            <person name="Brinkrolf K."/>
            <person name="Rupp O."/>
            <person name="Laux H."/>
            <person name="Kollin F."/>
            <person name="Ernst W."/>
            <person name="Linke B."/>
            <person name="Kofler R."/>
            <person name="Romand S."/>
            <person name="Hesse F."/>
            <person name="Budach W.E."/>
            <person name="Galosy S."/>
            <person name="Muller D."/>
            <person name="Noll T."/>
            <person name="Wienberg J."/>
            <person name="Jostock T."/>
            <person name="Leonard M."/>
            <person name="Grillari J."/>
            <person name="Tauch A."/>
            <person name="Goesmann A."/>
            <person name="Helk B."/>
            <person name="Mott J.E."/>
            <person name="Puehler A."/>
            <person name="Borth N."/>
        </authorList>
    </citation>
    <scope>NUCLEOTIDE SEQUENCE</scope>
    <source>
        <strain evidence="12">17A/GY</strain>
    </source>
</reference>
<dbReference type="GO" id="GO:0005179">
    <property type="term" value="F:hormone activity"/>
    <property type="evidence" value="ECO:0007669"/>
    <property type="project" value="UniProtKB-KW"/>
</dbReference>
<comment type="similarity">
    <text evidence="2 11">Belongs to the somatotropin/prolactin family.</text>
</comment>
<dbReference type="InterPro" id="IPR009079">
    <property type="entry name" value="4_helix_cytokine-like_core"/>
</dbReference>
<dbReference type="GO" id="GO:0005615">
    <property type="term" value="C:extracellular space"/>
    <property type="evidence" value="ECO:0007669"/>
    <property type="project" value="TreeGrafter"/>
</dbReference>
<evidence type="ECO:0000313" key="14">
    <source>
        <dbReference type="Proteomes" id="UP000030759"/>
    </source>
</evidence>
<dbReference type="GO" id="GO:0005148">
    <property type="term" value="F:prolactin receptor binding"/>
    <property type="evidence" value="ECO:0007669"/>
    <property type="project" value="TreeGrafter"/>
</dbReference>
<keyword evidence="5" id="KW-1015">Disulfide bond</keyword>
<keyword evidence="9" id="KW-0421">Lactation</keyword>
<evidence type="ECO:0000256" key="5">
    <source>
        <dbReference type="ARBA" id="ARBA00023157"/>
    </source>
</evidence>
<dbReference type="Proteomes" id="UP000030759">
    <property type="component" value="Unassembled WGS sequence"/>
</dbReference>
<dbReference type="Pfam" id="PF00103">
    <property type="entry name" value="Hormone_1"/>
    <property type="match status" value="2"/>
</dbReference>
<dbReference type="GO" id="GO:1903489">
    <property type="term" value="P:positive regulation of lactation"/>
    <property type="evidence" value="ECO:0007669"/>
    <property type="project" value="TreeGrafter"/>
</dbReference>
<dbReference type="GO" id="GO:0030879">
    <property type="term" value="P:mammary gland development"/>
    <property type="evidence" value="ECO:0007669"/>
    <property type="project" value="TreeGrafter"/>
</dbReference>
<evidence type="ECO:0000256" key="6">
    <source>
        <dbReference type="ARBA" id="ARBA00037239"/>
    </source>
</evidence>
<dbReference type="GO" id="GO:0008284">
    <property type="term" value="P:positive regulation of cell population proliferation"/>
    <property type="evidence" value="ECO:0007669"/>
    <property type="project" value="TreeGrafter"/>
</dbReference>
<feature type="binding site" evidence="10">
    <location>
        <position position="130"/>
    </location>
    <ligand>
        <name>Zn(2+)</name>
        <dbReference type="ChEBI" id="CHEBI:29105"/>
    </ligand>
</feature>
<dbReference type="Proteomes" id="UP000694386">
    <property type="component" value="Unplaced"/>
</dbReference>
<evidence type="ECO:0000256" key="7">
    <source>
        <dbReference type="ARBA" id="ARBA00038619"/>
    </source>
</evidence>
<evidence type="ECO:0000313" key="13">
    <source>
        <dbReference type="Ensembl" id="ENSCGRP00001004521.1"/>
    </source>
</evidence>
<comment type="subunit">
    <text evidence="7">Interacts with PRLR.</text>
</comment>
<dbReference type="InterPro" id="IPR001400">
    <property type="entry name" value="Somatotropin/Prolactin"/>
</dbReference>
<dbReference type="Gene3D" id="1.20.1250.10">
    <property type="match status" value="1"/>
</dbReference>
<evidence type="ECO:0000256" key="11">
    <source>
        <dbReference type="RuleBase" id="RU003618"/>
    </source>
</evidence>
<dbReference type="GeneTree" id="ENSGT00950000182818"/>
<sequence length="249" mass="28514">MFDYALSLSYEIQNQAAAMLNDFGIFLLQEILTILGAWTDPLDHVVTELSVMEEAPTSIIAKANTVGTAMKGLQEGVRRILGKIYPRFKEVEEYPIWKGLASLQSPDEDLRVFAFNSLFQCLKRDSRKIDSNLKLLKCRFVYDPGTLLMVLNLFLWEKVASVPMHDILAANGMVSLKDLLDRAITLSYNITELTAETQRMFFMPYQNAKILDMRGSTESSLVSAFNTKRITIRHQHSRILFRDEFHIRP</sequence>
<evidence type="ECO:0000256" key="8">
    <source>
        <dbReference type="ARBA" id="ARBA00041065"/>
    </source>
</evidence>
<evidence type="ECO:0000256" key="10">
    <source>
        <dbReference type="PIRSR" id="PIRSR601400-1"/>
    </source>
</evidence>
<dbReference type="GO" id="GO:0031667">
    <property type="term" value="P:response to nutrient levels"/>
    <property type="evidence" value="ECO:0007669"/>
    <property type="project" value="TreeGrafter"/>
</dbReference>
<dbReference type="PANTHER" id="PTHR11417">
    <property type="entry name" value="SOMATOTROPIN,PROLACTIN"/>
    <property type="match status" value="1"/>
</dbReference>
<dbReference type="AlphaFoldDB" id="A0A061IC03"/>
<dbReference type="GO" id="GO:0046872">
    <property type="term" value="F:metal ion binding"/>
    <property type="evidence" value="ECO:0007669"/>
    <property type="project" value="UniProtKB-KW"/>
</dbReference>
<evidence type="ECO:0000313" key="12">
    <source>
        <dbReference type="EMBL" id="ERE78812.1"/>
    </source>
</evidence>
<reference evidence="14" key="1">
    <citation type="journal article" date="2013" name="Nat. Biotechnol.">
        <title>Chinese hamster genome sequenced from sorted chromosomes.</title>
        <authorList>
            <person name="Brinkrolf K."/>
            <person name="Rupp O."/>
            <person name="Laux H."/>
            <person name="Kollin F."/>
            <person name="Ernst W."/>
            <person name="Linke B."/>
            <person name="Kofler R."/>
            <person name="Romand S."/>
            <person name="Hesse F."/>
            <person name="Budach W.E."/>
            <person name="Galosy S."/>
            <person name="Muller D."/>
            <person name="Noll T."/>
            <person name="Wienberg J."/>
            <person name="Jostock T."/>
            <person name="Leonard M."/>
            <person name="Grillari J."/>
            <person name="Tauch A."/>
            <person name="Goesmann A."/>
            <person name="Helk B."/>
            <person name="Mott J.E."/>
            <person name="Puhler A."/>
            <person name="Borth N."/>
        </authorList>
    </citation>
    <scope>NUCLEOTIDE SEQUENCE [LARGE SCALE GENOMIC DNA]</scope>
    <source>
        <strain evidence="14">17A/GY</strain>
    </source>
</reference>
<evidence type="ECO:0000256" key="1">
    <source>
        <dbReference type="ARBA" id="ARBA00004613"/>
    </source>
</evidence>
<keyword evidence="3" id="KW-0964">Secreted</keyword>
<dbReference type="PRINTS" id="PR00836">
    <property type="entry name" value="SOMATOTROPIN"/>
</dbReference>
<keyword evidence="10" id="KW-0862">Zinc</keyword>
<comment type="function">
    <text evidence="6">Prolactin acts primarily on the mammary gland by promoting lactation.</text>
</comment>
<accession>A0A061IC03</accession>
<dbReference type="PANTHER" id="PTHR11417:SF5">
    <property type="entry name" value="PROLACTIN"/>
    <property type="match status" value="1"/>
</dbReference>
<name>A0A061IC03_CRIGR</name>
<gene>
    <name evidence="12" type="ORF">H671_3g10069</name>
</gene>
<comment type="subcellular location">
    <subcellularLocation>
        <location evidence="1 11">Secreted</location>
    </subcellularLocation>
</comment>
<evidence type="ECO:0000256" key="4">
    <source>
        <dbReference type="ARBA" id="ARBA00022702"/>
    </source>
</evidence>
<evidence type="ECO:0000256" key="9">
    <source>
        <dbReference type="ARBA" id="ARBA00043262"/>
    </source>
</evidence>
<keyword evidence="10" id="KW-0479">Metal-binding</keyword>